<dbReference type="EMBL" id="FNCQ01000005">
    <property type="protein sequence ID" value="SDG55303.1"/>
    <property type="molecule type" value="Genomic_DNA"/>
</dbReference>
<dbReference type="RefSeq" id="WP_091816200.1">
    <property type="nucleotide sequence ID" value="NZ_FNCQ01000005.1"/>
</dbReference>
<feature type="transmembrane region" description="Helical" evidence="1">
    <location>
        <begin position="90"/>
        <end position="106"/>
    </location>
</feature>
<name>A0A1G7V6B5_9BACT</name>
<feature type="transmembrane region" description="Helical" evidence="1">
    <location>
        <begin position="323"/>
        <end position="343"/>
    </location>
</feature>
<keyword evidence="1" id="KW-0812">Transmembrane</keyword>
<dbReference type="Proteomes" id="UP000198779">
    <property type="component" value="Unassembled WGS sequence"/>
</dbReference>
<dbReference type="STRING" id="645274.SAMN04487901_105114"/>
<dbReference type="InterPro" id="IPR049458">
    <property type="entry name" value="EpsG-like"/>
</dbReference>
<evidence type="ECO:0000313" key="2">
    <source>
        <dbReference type="EMBL" id="SDG55303.1"/>
    </source>
</evidence>
<gene>
    <name evidence="2" type="ORF">SAMN04487901_105114</name>
</gene>
<dbReference type="AlphaFoldDB" id="A0A1G7V6B5"/>
<dbReference type="Pfam" id="PF14897">
    <property type="entry name" value="EpsG"/>
    <property type="match status" value="1"/>
</dbReference>
<feature type="transmembrane region" description="Helical" evidence="1">
    <location>
        <begin position="28"/>
        <end position="47"/>
    </location>
</feature>
<sequence>MIYTFLLLFIVIVSLIFLEEYLGDYNKYVYWGLCIIMILLCAFRTIGVDPDSEAYEEIFKTHENNPELLVEASFLFFSGIVQRFTDDVHYLFLIYAILGVTIKFIALRQLSPWYFLPLAIYFGNYFILHDYIQIRASIASGMLLLAIKPLSEGKKRKAILFFLIANIFHYSSLAFYPILFFNNRLSQIWKYLLIAIMPIGVVLFLLHYDFFSALPIPYIQDKIEMYKALTERGIFDELSLKNVFIWIQYFIILYSLYFYDTMLEKCPALPLLLKITAYSMACFFALSSISVVAGRLHELLGIVELALFPCVCYTIRPQYYGRIAVCFIGAVEMYFTLFVWELLDFAME</sequence>
<reference evidence="3" key="1">
    <citation type="submission" date="2016-10" db="EMBL/GenBank/DDBJ databases">
        <authorList>
            <person name="Varghese N."/>
            <person name="Submissions S."/>
        </authorList>
    </citation>
    <scope>NUCLEOTIDE SEQUENCE [LARGE SCALE GENOMIC DNA]</scope>
    <source>
        <strain evidence="3">BP1-148</strain>
    </source>
</reference>
<feature type="transmembrane region" description="Helical" evidence="1">
    <location>
        <begin position="158"/>
        <end position="181"/>
    </location>
</feature>
<feature type="transmembrane region" description="Helical" evidence="1">
    <location>
        <begin position="243"/>
        <end position="259"/>
    </location>
</feature>
<accession>A0A1G7V6B5</accession>
<protein>
    <submittedName>
        <fullName evidence="2">EpsG family protein</fullName>
    </submittedName>
</protein>
<evidence type="ECO:0000313" key="3">
    <source>
        <dbReference type="Proteomes" id="UP000198779"/>
    </source>
</evidence>
<feature type="transmembrane region" description="Helical" evidence="1">
    <location>
        <begin position="188"/>
        <end position="208"/>
    </location>
</feature>
<organism evidence="2 3">
    <name type="scientific">Prevotella communis</name>
    <dbReference type="NCBI Taxonomy" id="2913614"/>
    <lineage>
        <taxon>Bacteria</taxon>
        <taxon>Pseudomonadati</taxon>
        <taxon>Bacteroidota</taxon>
        <taxon>Bacteroidia</taxon>
        <taxon>Bacteroidales</taxon>
        <taxon>Prevotellaceae</taxon>
        <taxon>Prevotella</taxon>
    </lineage>
</organism>
<keyword evidence="3" id="KW-1185">Reference proteome</keyword>
<keyword evidence="1" id="KW-0472">Membrane</keyword>
<keyword evidence="1" id="KW-1133">Transmembrane helix</keyword>
<evidence type="ECO:0000256" key="1">
    <source>
        <dbReference type="SAM" id="Phobius"/>
    </source>
</evidence>
<feature type="transmembrane region" description="Helical" evidence="1">
    <location>
        <begin position="271"/>
        <end position="293"/>
    </location>
</feature>
<proteinExistence type="predicted"/>